<dbReference type="SUPFAM" id="SSF47413">
    <property type="entry name" value="lambda repressor-like DNA-binding domains"/>
    <property type="match status" value="1"/>
</dbReference>
<dbReference type="Proteomes" id="UP001219389">
    <property type="component" value="Unassembled WGS sequence"/>
</dbReference>
<proteinExistence type="predicted"/>
<dbReference type="InterPro" id="IPR001387">
    <property type="entry name" value="Cro/C1-type_HTH"/>
</dbReference>
<evidence type="ECO:0000313" key="3">
    <source>
        <dbReference type="EMBL" id="MDC2745281.1"/>
    </source>
</evidence>
<dbReference type="SMART" id="SM00530">
    <property type="entry name" value="HTH_XRE"/>
    <property type="match status" value="1"/>
</dbReference>
<gene>
    <name evidence="3" type="ORF">PO382_24080</name>
</gene>
<dbReference type="Pfam" id="PF01381">
    <property type="entry name" value="HTH_3"/>
    <property type="match status" value="1"/>
</dbReference>
<dbReference type="Gene3D" id="1.10.260.40">
    <property type="entry name" value="lambda repressor-like DNA-binding domains"/>
    <property type="match status" value="1"/>
</dbReference>
<accession>A0AAW6HQL1</accession>
<reference evidence="3" key="1">
    <citation type="submission" date="2022-10" db="EMBL/GenBank/DDBJ databases">
        <title>Human gut microbiome strain richness.</title>
        <authorList>
            <person name="Chen-Liaw A."/>
        </authorList>
    </citation>
    <scope>NUCLEOTIDE SEQUENCE</scope>
    <source>
        <strain evidence="3">BSD2780120875st1_E1_BSD2780120875_150330</strain>
    </source>
</reference>
<dbReference type="PANTHER" id="PTHR46558:SF11">
    <property type="entry name" value="HTH-TYPE TRANSCRIPTIONAL REGULATOR XRE"/>
    <property type="match status" value="1"/>
</dbReference>
<evidence type="ECO:0000259" key="2">
    <source>
        <dbReference type="PROSITE" id="PS50943"/>
    </source>
</evidence>
<dbReference type="RefSeq" id="WP_138343950.1">
    <property type="nucleotide sequence ID" value="NZ_JAQNZD010000051.1"/>
</dbReference>
<name>A0AAW6HQL1_BACOV</name>
<feature type="domain" description="HTH cro/C1-type" evidence="2">
    <location>
        <begin position="11"/>
        <end position="65"/>
    </location>
</feature>
<evidence type="ECO:0000313" key="4">
    <source>
        <dbReference type="Proteomes" id="UP001219389"/>
    </source>
</evidence>
<evidence type="ECO:0000256" key="1">
    <source>
        <dbReference type="ARBA" id="ARBA00023125"/>
    </source>
</evidence>
<dbReference type="GO" id="GO:0003677">
    <property type="term" value="F:DNA binding"/>
    <property type="evidence" value="ECO:0007669"/>
    <property type="project" value="UniProtKB-KW"/>
</dbReference>
<dbReference type="PANTHER" id="PTHR46558">
    <property type="entry name" value="TRACRIPTIONAL REGULATORY PROTEIN-RELATED-RELATED"/>
    <property type="match status" value="1"/>
</dbReference>
<organism evidence="3 4">
    <name type="scientific">Bacteroides ovatus</name>
    <dbReference type="NCBI Taxonomy" id="28116"/>
    <lineage>
        <taxon>Bacteria</taxon>
        <taxon>Pseudomonadati</taxon>
        <taxon>Bacteroidota</taxon>
        <taxon>Bacteroidia</taxon>
        <taxon>Bacteroidales</taxon>
        <taxon>Bacteroidaceae</taxon>
        <taxon>Bacteroides</taxon>
    </lineage>
</organism>
<dbReference type="EMBL" id="JAQNZF010000051">
    <property type="protein sequence ID" value="MDC2745281.1"/>
    <property type="molecule type" value="Genomic_DNA"/>
</dbReference>
<dbReference type="CDD" id="cd00093">
    <property type="entry name" value="HTH_XRE"/>
    <property type="match status" value="1"/>
</dbReference>
<sequence length="167" mass="19015">MNERERIGKRVVELRKEKGLTQEDLAEAAGIDRTNIAKIEGGKYNVSIDILSKVADVFGCSFDIVSCDEYAVLKNSRMINKAKVVFEMYDAASENINIFGDWAVNADGDIINVQMRYPIYSYQLKQEGYEGLSGLDYWVTHISFKKGFDVEHFKEAYNFAFPLAKDK</sequence>
<dbReference type="InterPro" id="IPR010982">
    <property type="entry name" value="Lambda_DNA-bd_dom_sf"/>
</dbReference>
<dbReference type="PROSITE" id="PS50943">
    <property type="entry name" value="HTH_CROC1"/>
    <property type="match status" value="1"/>
</dbReference>
<keyword evidence="1" id="KW-0238">DNA-binding</keyword>
<comment type="caution">
    <text evidence="3">The sequence shown here is derived from an EMBL/GenBank/DDBJ whole genome shotgun (WGS) entry which is preliminary data.</text>
</comment>
<dbReference type="AlphaFoldDB" id="A0AAW6HQL1"/>
<protein>
    <submittedName>
        <fullName evidence="3">Helix-turn-helix transcriptional regulator</fullName>
    </submittedName>
</protein>